<protein>
    <submittedName>
        <fullName evidence="9">Molybdopterin oxidoreductase</fullName>
    </submittedName>
</protein>
<dbReference type="InterPro" id="IPR009010">
    <property type="entry name" value="Asp_de-COase-like_dom_sf"/>
</dbReference>
<dbReference type="Pfam" id="PF00384">
    <property type="entry name" value="Molybdopterin"/>
    <property type="match status" value="1"/>
</dbReference>
<comment type="cofactor">
    <cofactor evidence="1">
        <name>Mo-bis(molybdopterin guanine dinucleotide)</name>
        <dbReference type="ChEBI" id="CHEBI:60539"/>
    </cofactor>
</comment>
<dbReference type="Pfam" id="PF18364">
    <property type="entry name" value="Molybdopterin_N"/>
    <property type="match status" value="1"/>
</dbReference>
<dbReference type="GO" id="GO:0009061">
    <property type="term" value="P:anaerobic respiration"/>
    <property type="evidence" value="ECO:0007669"/>
    <property type="project" value="TreeGrafter"/>
</dbReference>
<dbReference type="InterPro" id="IPR006656">
    <property type="entry name" value="Mopterin_OxRdtase"/>
</dbReference>
<keyword evidence="3" id="KW-0500">Molybdenum</keyword>
<dbReference type="Proteomes" id="UP000245711">
    <property type="component" value="Chromosome"/>
</dbReference>
<dbReference type="InterPro" id="IPR006657">
    <property type="entry name" value="MoPterin_dinucl-bd_dom"/>
</dbReference>
<feature type="domain" description="Molybdopterin oxidoreductase N-terminal" evidence="8">
    <location>
        <begin position="15"/>
        <end position="55"/>
    </location>
</feature>
<comment type="similarity">
    <text evidence="2">Belongs to the prokaryotic molybdopterin-containing oxidoreductase family.</text>
</comment>
<dbReference type="PANTHER" id="PTHR43742">
    <property type="entry name" value="TRIMETHYLAMINE-N-OXIDE REDUCTASE"/>
    <property type="match status" value="1"/>
</dbReference>
<dbReference type="AlphaFoldDB" id="A0A2S2BWI9"/>
<evidence type="ECO:0000256" key="5">
    <source>
        <dbReference type="ARBA" id="ARBA00023002"/>
    </source>
</evidence>
<dbReference type="Gene3D" id="2.40.40.20">
    <property type="match status" value="1"/>
</dbReference>
<evidence type="ECO:0000256" key="3">
    <source>
        <dbReference type="ARBA" id="ARBA00022505"/>
    </source>
</evidence>
<keyword evidence="4" id="KW-0479">Metal-binding</keyword>
<dbReference type="Gene3D" id="3.90.55.10">
    <property type="entry name" value="Dimethylsulfoxide Reductase, domain 3"/>
    <property type="match status" value="1"/>
</dbReference>
<dbReference type="SUPFAM" id="SSF50692">
    <property type="entry name" value="ADC-like"/>
    <property type="match status" value="1"/>
</dbReference>
<proteinExistence type="inferred from homology"/>
<evidence type="ECO:0000259" key="6">
    <source>
        <dbReference type="Pfam" id="PF00384"/>
    </source>
</evidence>
<accession>A0A2S2BWI9</accession>
<evidence type="ECO:0000256" key="4">
    <source>
        <dbReference type="ARBA" id="ARBA00022723"/>
    </source>
</evidence>
<dbReference type="EMBL" id="CP021354">
    <property type="protein sequence ID" value="AWK72997.1"/>
    <property type="molecule type" value="Genomic_DNA"/>
</dbReference>
<dbReference type="GO" id="GO:0030151">
    <property type="term" value="F:molybdenum ion binding"/>
    <property type="evidence" value="ECO:0007669"/>
    <property type="project" value="TreeGrafter"/>
</dbReference>
<evidence type="ECO:0000313" key="10">
    <source>
        <dbReference type="Proteomes" id="UP000245711"/>
    </source>
</evidence>
<dbReference type="GO" id="GO:0016491">
    <property type="term" value="F:oxidoreductase activity"/>
    <property type="evidence" value="ECO:0007669"/>
    <property type="project" value="UniProtKB-KW"/>
</dbReference>
<organism evidence="9 10">
    <name type="scientific">Rhodococcus oxybenzonivorans</name>
    <dbReference type="NCBI Taxonomy" id="1990687"/>
    <lineage>
        <taxon>Bacteria</taxon>
        <taxon>Bacillati</taxon>
        <taxon>Actinomycetota</taxon>
        <taxon>Actinomycetes</taxon>
        <taxon>Mycobacteriales</taxon>
        <taxon>Nocardiaceae</taxon>
        <taxon>Rhodococcus</taxon>
    </lineage>
</organism>
<gene>
    <name evidence="9" type="ORF">CBI38_17010</name>
</gene>
<dbReference type="RefSeq" id="WP_230989872.1">
    <property type="nucleotide sequence ID" value="NZ_CP021354.1"/>
</dbReference>
<dbReference type="Pfam" id="PF01568">
    <property type="entry name" value="Molydop_binding"/>
    <property type="match status" value="1"/>
</dbReference>
<feature type="domain" description="Molybdopterin dinucleotide-binding" evidence="7">
    <location>
        <begin position="628"/>
        <end position="742"/>
    </location>
</feature>
<dbReference type="KEGG" id="roz:CBI38_17010"/>
<evidence type="ECO:0000256" key="2">
    <source>
        <dbReference type="ARBA" id="ARBA00010312"/>
    </source>
</evidence>
<dbReference type="InterPro" id="IPR041954">
    <property type="entry name" value="CT_DMSOR/BSOR/TMAOR"/>
</dbReference>
<dbReference type="SUPFAM" id="SSF53706">
    <property type="entry name" value="Formate dehydrogenase/DMSO reductase, domains 1-3"/>
    <property type="match status" value="1"/>
</dbReference>
<dbReference type="InterPro" id="IPR050612">
    <property type="entry name" value="Prok_Mopterin_Oxidored"/>
</dbReference>
<evidence type="ECO:0000256" key="1">
    <source>
        <dbReference type="ARBA" id="ARBA00001942"/>
    </source>
</evidence>
<dbReference type="GO" id="GO:0043546">
    <property type="term" value="F:molybdopterin cofactor binding"/>
    <property type="evidence" value="ECO:0007669"/>
    <property type="project" value="InterPro"/>
</dbReference>
<keyword evidence="10" id="KW-1185">Reference proteome</keyword>
<keyword evidence="5" id="KW-0560">Oxidoreductase</keyword>
<dbReference type="InterPro" id="IPR041460">
    <property type="entry name" value="Molybdopterin_N"/>
</dbReference>
<dbReference type="Gene3D" id="3.40.50.740">
    <property type="match status" value="1"/>
</dbReference>
<sequence>MSDVDEADRGVRYQHMSHWGMFEAQVSDGEVVAVHPYSGDSDPSPALGNIAGSIRNKARITGPAVRRGWLENGPGPSSARGSDEFVSVDWEELTERLSGELRRVIDTYGNSAIFGGSYGWASAGRFHHAQSQVHRFLNSLGGYTRSVHSYSLGATGVIMPRVVGTHWKLFARSTSWKVIAEHTELLVCFGGVPLKNTGVNHGGTSDHPTRGALDALRRRGGCIVSFSPLRDDLHGAAERHAPVPGTDVAIMLALAYVLATEGLHDTAFLASHCVGYDRFEEYLLGRSDGVPKSPAWAEQISGIAADELVVLARRMAASRTMVTVTWSLQRVRHGEQAPWMGVTLAAMLGQVGLPGGGFGHGYGSMNEPGLAPVPYPLPTLPQGLNPVPDFIPVAAVSDMLLNPGAPFDYDGQRLSYPDIRMLYWAGGNPFHHHQDLGRLRRALARPETIVVHEPYWTPMARHADIVVPSTTSLERDDISCTRNDPLLVAMHAAVRPYADARDDYDTFSALARRLGVGEKFTEGRSSQQWLEHLYEQWRGFVRADGGPAPIFDDFWTDGQVRMRTEDDLVLFGDFRADPATYPLATPSGRIEIFSADIDSFGYADCAGHPRWYEPEEWLGGDRAQQYPLHLIANQPRSRLHSQLDHGATSRESKIKGREPLRIHPDDAAARGVVAGDVVRVYNDRGSCLAGVVVDDGVRRGVVQLSTGAWYDPLDPTDPESLCVHGNPNVLTADVGSSSLSRGCTGQHVLVQIERYLDELPPIRAFDPPTITSRSARGPVKWS</sequence>
<dbReference type="Gene3D" id="3.40.228.10">
    <property type="entry name" value="Dimethylsulfoxide Reductase, domain 2"/>
    <property type="match status" value="1"/>
</dbReference>
<dbReference type="GO" id="GO:0030288">
    <property type="term" value="C:outer membrane-bounded periplasmic space"/>
    <property type="evidence" value="ECO:0007669"/>
    <property type="project" value="TreeGrafter"/>
</dbReference>
<dbReference type="FunFam" id="2.40.40.20:FF:000009">
    <property type="entry name" value="Biotin sulfoxide reductase 2"/>
    <property type="match status" value="1"/>
</dbReference>
<reference evidence="9 10" key="1">
    <citation type="submission" date="2017-05" db="EMBL/GenBank/DDBJ databases">
        <title>Isolation of Rhodococcus sp. S2-17 biodegrading of BP-3.</title>
        <authorList>
            <person name="Lee Y."/>
            <person name="Kim K.H."/>
            <person name="Chun B.H."/>
            <person name="Jung H.S."/>
            <person name="Jeon C.O."/>
        </authorList>
    </citation>
    <scope>NUCLEOTIDE SEQUENCE [LARGE SCALE GENOMIC DNA]</scope>
    <source>
        <strain evidence="9 10">S2-17</strain>
    </source>
</reference>
<evidence type="ECO:0000313" key="9">
    <source>
        <dbReference type="EMBL" id="AWK72997.1"/>
    </source>
</evidence>
<name>A0A2S2BWI9_9NOCA</name>
<evidence type="ECO:0000259" key="7">
    <source>
        <dbReference type="Pfam" id="PF01568"/>
    </source>
</evidence>
<dbReference type="GO" id="GO:0009055">
    <property type="term" value="F:electron transfer activity"/>
    <property type="evidence" value="ECO:0007669"/>
    <property type="project" value="TreeGrafter"/>
</dbReference>
<dbReference type="PANTHER" id="PTHR43742:SF10">
    <property type="entry name" value="TRIMETHYLAMINE-N-OXIDE REDUCTASE 2"/>
    <property type="match status" value="1"/>
</dbReference>
<dbReference type="CDD" id="cd02793">
    <property type="entry name" value="MopB_CT_DMSOR-BSOR-TMAOR"/>
    <property type="match status" value="1"/>
</dbReference>
<evidence type="ECO:0000259" key="8">
    <source>
        <dbReference type="Pfam" id="PF18364"/>
    </source>
</evidence>
<feature type="domain" description="Molybdopterin oxidoreductase" evidence="6">
    <location>
        <begin position="59"/>
        <end position="512"/>
    </location>
</feature>